<dbReference type="PANTHER" id="PTHR43682">
    <property type="entry name" value="LACTATE UTILIZATION PROTEIN C"/>
    <property type="match status" value="1"/>
</dbReference>
<proteinExistence type="predicted"/>
<dbReference type="InterPro" id="IPR037171">
    <property type="entry name" value="NagB/RpiA_transferase-like"/>
</dbReference>
<accession>A0A1H8GKI8</accession>
<evidence type="ECO:0000313" key="3">
    <source>
        <dbReference type="Proteomes" id="UP000199054"/>
    </source>
</evidence>
<dbReference type="Gene3D" id="3.40.50.10420">
    <property type="entry name" value="NagB/RpiA/CoA transferase-like"/>
    <property type="match status" value="1"/>
</dbReference>
<evidence type="ECO:0000313" key="2">
    <source>
        <dbReference type="EMBL" id="SEN44264.1"/>
    </source>
</evidence>
<name>A0A1H8GKI8_9RHOB</name>
<dbReference type="AlphaFoldDB" id="A0A1H8GKI8"/>
<gene>
    <name evidence="2" type="ORF">SAMN04489859_10075</name>
</gene>
<dbReference type="SUPFAM" id="SSF100950">
    <property type="entry name" value="NagB/RpiA/CoA transferase-like"/>
    <property type="match status" value="1"/>
</dbReference>
<keyword evidence="3" id="KW-1185">Reference proteome</keyword>
<dbReference type="Proteomes" id="UP000199054">
    <property type="component" value="Unassembled WGS sequence"/>
</dbReference>
<organism evidence="2 3">
    <name type="scientific">Paracoccus alcaliphilus</name>
    <dbReference type="NCBI Taxonomy" id="34002"/>
    <lineage>
        <taxon>Bacteria</taxon>
        <taxon>Pseudomonadati</taxon>
        <taxon>Pseudomonadota</taxon>
        <taxon>Alphaproteobacteria</taxon>
        <taxon>Rhodobacterales</taxon>
        <taxon>Paracoccaceae</taxon>
        <taxon>Paracoccus</taxon>
    </lineage>
</organism>
<dbReference type="InterPro" id="IPR024185">
    <property type="entry name" value="FTHF_cligase-like_sf"/>
</dbReference>
<protein>
    <submittedName>
        <fullName evidence="2">L-lactate dehydrogenase complex protein LldG</fullName>
    </submittedName>
</protein>
<dbReference type="RefSeq" id="WP_272849060.1">
    <property type="nucleotide sequence ID" value="NZ_CP067124.1"/>
</dbReference>
<reference evidence="2 3" key="1">
    <citation type="submission" date="2016-10" db="EMBL/GenBank/DDBJ databases">
        <authorList>
            <person name="de Groot N.N."/>
        </authorList>
    </citation>
    <scope>NUCLEOTIDE SEQUENCE [LARGE SCALE GENOMIC DNA]</scope>
    <source>
        <strain evidence="2 3">DSM 8512</strain>
    </source>
</reference>
<sequence length="221" mass="22855">MTAPKAAPVTARDRILAAIRKAAPPATPDAIAAEAAALLEIPDSTRPRLASATLPEAFAAKATALGTTIDHVADMAGVPQAVRRYLDGHGLPPSIALEPAPELAALDWSSTSTHSEIAADEPAALGLALWGIAENGSLVIHSGPYTPILLSFLPLHHLVVLRADTLLPYLEDYARTLSQLASPRNAILITGPSGTTDIEGSYVRGAHGPGYLHVIVVAPTG</sequence>
<dbReference type="STRING" id="34002.SAMN04489859_10075"/>
<dbReference type="PANTHER" id="PTHR43682:SF1">
    <property type="entry name" value="LACTATE UTILIZATION PROTEIN C"/>
    <property type="match status" value="1"/>
</dbReference>
<dbReference type="EMBL" id="FODE01000007">
    <property type="protein sequence ID" value="SEN44264.1"/>
    <property type="molecule type" value="Genomic_DNA"/>
</dbReference>
<evidence type="ECO:0000259" key="1">
    <source>
        <dbReference type="Pfam" id="PF02589"/>
    </source>
</evidence>
<dbReference type="Pfam" id="PF02589">
    <property type="entry name" value="LUD_dom"/>
    <property type="match status" value="1"/>
</dbReference>
<feature type="domain" description="LUD" evidence="1">
    <location>
        <begin position="90"/>
        <end position="217"/>
    </location>
</feature>
<dbReference type="InterPro" id="IPR003741">
    <property type="entry name" value="LUD_dom"/>
</dbReference>